<evidence type="ECO:0000313" key="3">
    <source>
        <dbReference type="Proteomes" id="UP000030678"/>
    </source>
</evidence>
<dbReference type="AlphaFoldDB" id="V9DBD6"/>
<protein>
    <submittedName>
        <fullName evidence="2">Uncharacterized protein</fullName>
    </submittedName>
</protein>
<sequence>MAPAFRNPYSNSFAHDIPPRNTDEAHSNEPLTHHVTDPHDELKVWDAAVPIPRVRTGTTLLNQPVIKTLVFRKKVFNSDISIWDCTKDSEAQVYFAACSEWKRNVPDITLHSVIAGQDTLGPILGVAHFRYARSVKFGIGDAQNDPNSVQWEEMRNVSKMLTKSKYEWDFTECPEWSDIDAGTHPPGTRRFRWQRTISDQDGVQNKLSLKNYRLTDEDTGAVVAVFVASTLGSLRKHGELRLFEKLRPKVEVAVVLTCASIAEKLNRD</sequence>
<name>V9DBD6_9EURO</name>
<feature type="compositionally biased region" description="Basic and acidic residues" evidence="1">
    <location>
        <begin position="17"/>
        <end position="35"/>
    </location>
</feature>
<dbReference type="Proteomes" id="UP000030678">
    <property type="component" value="Unassembled WGS sequence"/>
</dbReference>
<reference evidence="2 3" key="1">
    <citation type="submission" date="2013-03" db="EMBL/GenBank/DDBJ databases">
        <title>The Genome Sequence of Cladophialophora carrionii CBS 160.54.</title>
        <authorList>
            <consortium name="The Broad Institute Genomics Platform"/>
            <person name="Cuomo C."/>
            <person name="de Hoog S."/>
            <person name="Gorbushina A."/>
            <person name="Walker B."/>
            <person name="Young S.K."/>
            <person name="Zeng Q."/>
            <person name="Gargeya S."/>
            <person name="Fitzgerald M."/>
            <person name="Haas B."/>
            <person name="Abouelleil A."/>
            <person name="Allen A.W."/>
            <person name="Alvarado L."/>
            <person name="Arachchi H.M."/>
            <person name="Berlin A.M."/>
            <person name="Chapman S.B."/>
            <person name="Gainer-Dewar J."/>
            <person name="Goldberg J."/>
            <person name="Griggs A."/>
            <person name="Gujja S."/>
            <person name="Hansen M."/>
            <person name="Howarth C."/>
            <person name="Imamovic A."/>
            <person name="Ireland A."/>
            <person name="Larimer J."/>
            <person name="McCowan C."/>
            <person name="Murphy C."/>
            <person name="Pearson M."/>
            <person name="Poon T.W."/>
            <person name="Priest M."/>
            <person name="Roberts A."/>
            <person name="Saif S."/>
            <person name="Shea T."/>
            <person name="Sisk P."/>
            <person name="Sykes S."/>
            <person name="Wortman J."/>
            <person name="Nusbaum C."/>
            <person name="Birren B."/>
        </authorList>
    </citation>
    <scope>NUCLEOTIDE SEQUENCE [LARGE SCALE GENOMIC DNA]</scope>
    <source>
        <strain evidence="2 3">CBS 160.54</strain>
    </source>
</reference>
<dbReference type="VEuPathDB" id="FungiDB:G647_03524"/>
<dbReference type="HOGENOM" id="CLU_090702_0_0_1"/>
<accession>V9DBD6</accession>
<evidence type="ECO:0000313" key="2">
    <source>
        <dbReference type="EMBL" id="ETI24155.1"/>
    </source>
</evidence>
<gene>
    <name evidence="2" type="ORF">G647_03524</name>
</gene>
<feature type="region of interest" description="Disordered" evidence="1">
    <location>
        <begin position="1"/>
        <end position="35"/>
    </location>
</feature>
<dbReference type="RefSeq" id="XP_008726091.1">
    <property type="nucleotide sequence ID" value="XM_008727869.1"/>
</dbReference>
<dbReference type="OrthoDB" id="3431997at2759"/>
<organism evidence="2 3">
    <name type="scientific">Cladophialophora carrionii CBS 160.54</name>
    <dbReference type="NCBI Taxonomy" id="1279043"/>
    <lineage>
        <taxon>Eukaryota</taxon>
        <taxon>Fungi</taxon>
        <taxon>Dikarya</taxon>
        <taxon>Ascomycota</taxon>
        <taxon>Pezizomycotina</taxon>
        <taxon>Eurotiomycetes</taxon>
        <taxon>Chaetothyriomycetidae</taxon>
        <taxon>Chaetothyriales</taxon>
        <taxon>Herpotrichiellaceae</taxon>
        <taxon>Cladophialophora</taxon>
    </lineage>
</organism>
<proteinExistence type="predicted"/>
<dbReference type="EMBL" id="KB822704">
    <property type="protein sequence ID" value="ETI24155.1"/>
    <property type="molecule type" value="Genomic_DNA"/>
</dbReference>
<evidence type="ECO:0000256" key="1">
    <source>
        <dbReference type="SAM" id="MobiDB-lite"/>
    </source>
</evidence>
<dbReference type="GeneID" id="19982017"/>